<gene>
    <name evidence="1" type="ORF">BT62DRAFT_52492</name>
</gene>
<sequence length="150" mass="16406">MCSLVLNLSRTLLRSYLRFVELFSLYGIHTDLSLLQYDFADGTMRPPQSIQVGPQMRPEANANTPWYPHGMPMVNVDSDFSLGSELGMSDFSNLDDGVTLSLFDAGYYRYPSGGPIGGFGLGPGASNFDDGATPPLHNTDEYFDFGAFPS</sequence>
<accession>A0A9P7W6L0</accession>
<evidence type="ECO:0000313" key="2">
    <source>
        <dbReference type="Proteomes" id="UP000812287"/>
    </source>
</evidence>
<protein>
    <submittedName>
        <fullName evidence="1">Uncharacterized protein</fullName>
    </submittedName>
</protein>
<dbReference type="GeneID" id="66103551"/>
<reference evidence="1" key="1">
    <citation type="submission" date="2020-11" db="EMBL/GenBank/DDBJ databases">
        <title>Adaptations for nitrogen fixation in a non-lichenized fungal sporocarp promotes dispersal by wood-feeding termites.</title>
        <authorList>
            <consortium name="DOE Joint Genome Institute"/>
            <person name="Koch R.A."/>
            <person name="Yoon G."/>
            <person name="Arayal U."/>
            <person name="Lail K."/>
            <person name="Amirebrahimi M."/>
            <person name="Labutti K."/>
            <person name="Lipzen A."/>
            <person name="Riley R."/>
            <person name="Barry K."/>
            <person name="Henrissat B."/>
            <person name="Grigoriev I.V."/>
            <person name="Herr J.R."/>
            <person name="Aime M.C."/>
        </authorList>
    </citation>
    <scope>NUCLEOTIDE SEQUENCE</scope>
    <source>
        <strain evidence="1">MCA 3950</strain>
    </source>
</reference>
<dbReference type="EMBL" id="MU250523">
    <property type="protein sequence ID" value="KAG7453224.1"/>
    <property type="molecule type" value="Genomic_DNA"/>
</dbReference>
<dbReference type="Proteomes" id="UP000812287">
    <property type="component" value="Unassembled WGS sequence"/>
</dbReference>
<evidence type="ECO:0000313" key="1">
    <source>
        <dbReference type="EMBL" id="KAG7453224.1"/>
    </source>
</evidence>
<proteinExistence type="predicted"/>
<organism evidence="1 2">
    <name type="scientific">Guyanagaster necrorhizus</name>
    <dbReference type="NCBI Taxonomy" id="856835"/>
    <lineage>
        <taxon>Eukaryota</taxon>
        <taxon>Fungi</taxon>
        <taxon>Dikarya</taxon>
        <taxon>Basidiomycota</taxon>
        <taxon>Agaricomycotina</taxon>
        <taxon>Agaricomycetes</taxon>
        <taxon>Agaricomycetidae</taxon>
        <taxon>Agaricales</taxon>
        <taxon>Marasmiineae</taxon>
        <taxon>Physalacriaceae</taxon>
        <taxon>Guyanagaster</taxon>
    </lineage>
</organism>
<dbReference type="RefSeq" id="XP_043046724.1">
    <property type="nucleotide sequence ID" value="XM_043181255.1"/>
</dbReference>
<keyword evidence="2" id="KW-1185">Reference proteome</keyword>
<comment type="caution">
    <text evidence="1">The sequence shown here is derived from an EMBL/GenBank/DDBJ whole genome shotgun (WGS) entry which is preliminary data.</text>
</comment>
<name>A0A9P7W6L0_9AGAR</name>
<dbReference type="AlphaFoldDB" id="A0A9P7W6L0"/>